<dbReference type="HAMAP" id="MF_01963">
    <property type="entry name" value="MTAP"/>
    <property type="match status" value="1"/>
</dbReference>
<proteinExistence type="inferred from homology"/>
<organism evidence="6 7">
    <name type="scientific">Plasmodium yoelii yoelii</name>
    <dbReference type="NCBI Taxonomy" id="73239"/>
    <lineage>
        <taxon>Eukaryota</taxon>
        <taxon>Sar</taxon>
        <taxon>Alveolata</taxon>
        <taxon>Apicomplexa</taxon>
        <taxon>Aconoidasida</taxon>
        <taxon>Haemosporida</taxon>
        <taxon>Plasmodiidae</taxon>
        <taxon>Plasmodium</taxon>
        <taxon>Plasmodium (Vinckeia)</taxon>
    </lineage>
</organism>
<dbReference type="GO" id="GO:0006166">
    <property type="term" value="P:purine ribonucleoside salvage"/>
    <property type="evidence" value="ECO:0007669"/>
    <property type="project" value="UniProtKB-KW"/>
</dbReference>
<dbReference type="InterPro" id="IPR010044">
    <property type="entry name" value="MTAP"/>
</dbReference>
<feature type="non-terminal residue" evidence="6">
    <location>
        <position position="1"/>
    </location>
</feature>
<dbReference type="Proteomes" id="UP000008553">
    <property type="component" value="Unassembled WGS sequence"/>
</dbReference>
<dbReference type="PANTHER" id="PTHR42679:SF2">
    <property type="entry name" value="S-METHYL-5'-THIOADENOSINE PHOSPHORYLASE"/>
    <property type="match status" value="1"/>
</dbReference>
<evidence type="ECO:0000256" key="3">
    <source>
        <dbReference type="ARBA" id="ARBA00022726"/>
    </source>
</evidence>
<dbReference type="GO" id="GO:0005829">
    <property type="term" value="C:cytosol"/>
    <property type="evidence" value="ECO:0007669"/>
    <property type="project" value="TreeGrafter"/>
</dbReference>
<dbReference type="PaxDb" id="73239-Q7R760"/>
<gene>
    <name evidence="6" type="ORF">PY07728</name>
</gene>
<dbReference type="EMBL" id="AABL01002894">
    <property type="protein sequence ID" value="EAA20250.1"/>
    <property type="molecule type" value="Genomic_DNA"/>
</dbReference>
<dbReference type="InParanoid" id="Q7R760"/>
<name>Q7R760_PLAYO</name>
<feature type="domain" description="Nucleoside phosphorylase" evidence="5">
    <location>
        <begin position="26"/>
        <end position="264"/>
    </location>
</feature>
<dbReference type="InterPro" id="IPR035994">
    <property type="entry name" value="Nucleoside_phosphorylase_sf"/>
</dbReference>
<dbReference type="AlphaFoldDB" id="Q7R760"/>
<evidence type="ECO:0000313" key="7">
    <source>
        <dbReference type="Proteomes" id="UP000008553"/>
    </source>
</evidence>
<keyword evidence="2" id="KW-0808">Transferase</keyword>
<dbReference type="SUPFAM" id="SSF53167">
    <property type="entry name" value="Purine and uridine phosphorylases"/>
    <property type="match status" value="1"/>
</dbReference>
<evidence type="ECO:0000313" key="6">
    <source>
        <dbReference type="EMBL" id="EAA20250.1"/>
    </source>
</evidence>
<dbReference type="GO" id="GO:0019509">
    <property type="term" value="P:L-methionine salvage from methylthioadenosine"/>
    <property type="evidence" value="ECO:0007669"/>
    <property type="project" value="TreeGrafter"/>
</dbReference>
<reference evidence="6 7" key="1">
    <citation type="journal article" date="2002" name="Nature">
        <title>Genome sequence and comparative analysis of the model rodent malaria parasite Plasmodium yoelii yoelii.</title>
        <authorList>
            <person name="Carlton J.M."/>
            <person name="Angiuoli S.V."/>
            <person name="Suh B.B."/>
            <person name="Kooij T.W."/>
            <person name="Pertea M."/>
            <person name="Silva J.C."/>
            <person name="Ermolaeva M.D."/>
            <person name="Allen J.E."/>
            <person name="Selengut J.D."/>
            <person name="Koo H.L."/>
            <person name="Peterson J.D."/>
            <person name="Pop M."/>
            <person name="Kosack D.S."/>
            <person name="Shumway M.F."/>
            <person name="Bidwell S.L."/>
            <person name="Shallom S.J."/>
            <person name="van Aken S.E."/>
            <person name="Riedmuller S.B."/>
            <person name="Feldblyum T.V."/>
            <person name="Cho J.K."/>
            <person name="Quackenbush J."/>
            <person name="Sedegah M."/>
            <person name="Shoaibi A."/>
            <person name="Cummings L.M."/>
            <person name="Florens L."/>
            <person name="Yates J.R."/>
            <person name="Raine J.D."/>
            <person name="Sinden R.E."/>
            <person name="Harris M.A."/>
            <person name="Cunningham D.A."/>
            <person name="Preiser P.R."/>
            <person name="Bergman L.W."/>
            <person name="Vaidya A.B."/>
            <person name="van Lin L.H."/>
            <person name="Janse C.J."/>
            <person name="Waters A.P."/>
            <person name="Smith H.O."/>
            <person name="White O.R."/>
            <person name="Salzberg S.L."/>
            <person name="Venter J.C."/>
            <person name="Fraser C.M."/>
            <person name="Hoffman S.L."/>
            <person name="Gardner M.J."/>
            <person name="Carucci D.J."/>
        </authorList>
    </citation>
    <scope>NUCLEOTIDE SEQUENCE [LARGE SCALE GENOMIC DNA]</scope>
    <source>
        <strain evidence="6 7">17XNL</strain>
    </source>
</reference>
<evidence type="ECO:0000256" key="2">
    <source>
        <dbReference type="ARBA" id="ARBA00022679"/>
    </source>
</evidence>
<dbReference type="GO" id="GO:0017061">
    <property type="term" value="F:S-methyl-5-thioadenosine phosphorylase activity"/>
    <property type="evidence" value="ECO:0007669"/>
    <property type="project" value="InterPro"/>
</dbReference>
<sequence>AICATPRAFMPAPRSNPKEPDMSLTAIIGGTGLTRLTHLQVHRRESPATPYGAPSSELTFGRLAGRDFVFLARHGDPHTIPPHRINYRANLWALKQAGAEAVVAAAAVGGIRPDLSPGRLAIPHQIIDYTWGRAATFFEEGLDHVTHIDFTTPYSESLRQKLIASARAAGLSVVDGGVYGCTQGPRLETAAEIARMEHDGCDLVGMTGMPEAALARELELPYAACAIVANWAAGKSEGEITLAEIERHLARGMADFVALLTRFAESS</sequence>
<keyword evidence="3" id="KW-0660">Purine salvage</keyword>
<evidence type="ECO:0000259" key="5">
    <source>
        <dbReference type="Pfam" id="PF01048"/>
    </source>
</evidence>
<dbReference type="NCBIfam" id="NF006599">
    <property type="entry name" value="PRK09136.1"/>
    <property type="match status" value="1"/>
</dbReference>
<dbReference type="CDD" id="cd09010">
    <property type="entry name" value="MTAP_SsMTAPII_like_MTIP"/>
    <property type="match status" value="1"/>
</dbReference>
<dbReference type="PANTHER" id="PTHR42679">
    <property type="entry name" value="S-METHYL-5'-THIOADENOSINE PHOSPHORYLASE"/>
    <property type="match status" value="1"/>
</dbReference>
<dbReference type="NCBIfam" id="TIGR01694">
    <property type="entry name" value="MTAP"/>
    <property type="match status" value="1"/>
</dbReference>
<keyword evidence="1" id="KW-0328">Glycosyltransferase</keyword>
<comment type="caution">
    <text evidence="6">The sequence shown here is derived from an EMBL/GenBank/DDBJ whole genome shotgun (WGS) entry which is preliminary data.</text>
</comment>
<dbReference type="InterPro" id="IPR000845">
    <property type="entry name" value="Nucleoside_phosphorylase_d"/>
</dbReference>
<keyword evidence="7" id="KW-1185">Reference proteome</keyword>
<dbReference type="Gene3D" id="3.40.50.1580">
    <property type="entry name" value="Nucleoside phosphorylase domain"/>
    <property type="match status" value="1"/>
</dbReference>
<dbReference type="Pfam" id="PF01048">
    <property type="entry name" value="PNP_UDP_1"/>
    <property type="match status" value="1"/>
</dbReference>
<protein>
    <submittedName>
        <fullName evidence="6">Probable nucleoside phosphorylase</fullName>
    </submittedName>
</protein>
<feature type="region of interest" description="Disordered" evidence="4">
    <location>
        <begin position="1"/>
        <end position="20"/>
    </location>
</feature>
<evidence type="ECO:0000256" key="4">
    <source>
        <dbReference type="SAM" id="MobiDB-lite"/>
    </source>
</evidence>
<evidence type="ECO:0000256" key="1">
    <source>
        <dbReference type="ARBA" id="ARBA00022676"/>
    </source>
</evidence>
<accession>Q7R760</accession>
<dbReference type="STRING" id="73239.Q7R760"/>